<dbReference type="Proteomes" id="UP000568664">
    <property type="component" value="Unassembled WGS sequence"/>
</dbReference>
<dbReference type="InterPro" id="IPR003787">
    <property type="entry name" value="Sulphur_relay_DsrE/F-like"/>
</dbReference>
<evidence type="ECO:0000256" key="1">
    <source>
        <dbReference type="ARBA" id="ARBA00005996"/>
    </source>
</evidence>
<dbReference type="Pfam" id="PF02635">
    <property type="entry name" value="DsrE"/>
    <property type="match status" value="1"/>
</dbReference>
<sequence>MSKVNSLAIITTQAPYSSASGKDALDMALIFGSYEQDIALFFIGDGVWQLIDKANGELLQVKDYLKTFSALPFYDVEDVFICEQSLKDRGIEGPLNIQSAQTLSKQTLIETLKQYKAVLRF</sequence>
<proteinExistence type="inferred from homology"/>
<gene>
    <name evidence="2" type="primary">tusC</name>
    <name evidence="2" type="ORF">HII17_12185</name>
</gene>
<dbReference type="GO" id="GO:0016740">
    <property type="term" value="F:transferase activity"/>
    <property type="evidence" value="ECO:0007669"/>
    <property type="project" value="UniProtKB-KW"/>
</dbReference>
<comment type="similarity">
    <text evidence="1">Belongs to the DsrF/TusC family.</text>
</comment>
<evidence type="ECO:0000313" key="3">
    <source>
        <dbReference type="Proteomes" id="UP000568664"/>
    </source>
</evidence>
<dbReference type="EMBL" id="JABBXH010000004">
    <property type="protein sequence ID" value="NMP32323.1"/>
    <property type="molecule type" value="Genomic_DNA"/>
</dbReference>
<keyword evidence="3" id="KW-1185">Reference proteome</keyword>
<dbReference type="Gene3D" id="3.40.1260.10">
    <property type="entry name" value="DsrEFH-like"/>
    <property type="match status" value="1"/>
</dbReference>
<dbReference type="NCBIfam" id="TIGR03010">
    <property type="entry name" value="sulf_tusC_dsrF"/>
    <property type="match status" value="1"/>
</dbReference>
<name>A0A7Y0LD00_9GAMM</name>
<dbReference type="InterPro" id="IPR027396">
    <property type="entry name" value="DsrEFH-like"/>
</dbReference>
<reference evidence="2 3" key="1">
    <citation type="submission" date="2020-04" db="EMBL/GenBank/DDBJ databases">
        <title>Thalassotalea sp. M1531, isolated from the surface of marine red alga.</title>
        <authorList>
            <person name="Pang L."/>
            <person name="Lu D.-C."/>
        </authorList>
    </citation>
    <scope>NUCLEOTIDE SEQUENCE [LARGE SCALE GENOMIC DNA]</scope>
    <source>
        <strain evidence="2 3">M1531</strain>
    </source>
</reference>
<dbReference type="RefSeq" id="WP_169075667.1">
    <property type="nucleotide sequence ID" value="NZ_JABBXH010000004.1"/>
</dbReference>
<dbReference type="AlphaFoldDB" id="A0A7Y0LD00"/>
<comment type="caution">
    <text evidence="2">The sequence shown here is derived from an EMBL/GenBank/DDBJ whole genome shotgun (WGS) entry which is preliminary data.</text>
</comment>
<accession>A0A7Y0LD00</accession>
<keyword evidence="2" id="KW-0808">Transferase</keyword>
<dbReference type="PANTHER" id="PTHR38780">
    <property type="entry name" value="PROTEIN TUSC"/>
    <property type="match status" value="1"/>
</dbReference>
<dbReference type="NCBIfam" id="NF001238">
    <property type="entry name" value="PRK00211.1"/>
    <property type="match status" value="1"/>
</dbReference>
<dbReference type="SUPFAM" id="SSF75169">
    <property type="entry name" value="DsrEFH-like"/>
    <property type="match status" value="1"/>
</dbReference>
<dbReference type="InterPro" id="IPR017462">
    <property type="entry name" value="Sulphur_relay_TusC/DsrF"/>
</dbReference>
<dbReference type="PANTHER" id="PTHR38780:SF1">
    <property type="entry name" value="PROTEIN TUSC"/>
    <property type="match status" value="1"/>
</dbReference>
<evidence type="ECO:0000313" key="2">
    <source>
        <dbReference type="EMBL" id="NMP32323.1"/>
    </source>
</evidence>
<protein>
    <submittedName>
        <fullName evidence="2">Sulfurtransferase complex subunit TusC</fullName>
    </submittedName>
</protein>
<organism evidence="2 3">
    <name type="scientific">Thalassotalea algicola</name>
    <dbReference type="NCBI Taxonomy" id="2716224"/>
    <lineage>
        <taxon>Bacteria</taxon>
        <taxon>Pseudomonadati</taxon>
        <taxon>Pseudomonadota</taxon>
        <taxon>Gammaproteobacteria</taxon>
        <taxon>Alteromonadales</taxon>
        <taxon>Colwelliaceae</taxon>
        <taxon>Thalassotalea</taxon>
    </lineage>
</organism>